<gene>
    <name evidence="9" type="ORF">FLONG3_4517</name>
</gene>
<dbReference type="PANTHER" id="PTHR24305">
    <property type="entry name" value="CYTOCHROME P450"/>
    <property type="match status" value="1"/>
</dbReference>
<name>A0A395SY26_9HYPO</name>
<dbReference type="Proteomes" id="UP000266234">
    <property type="component" value="Unassembled WGS sequence"/>
</dbReference>
<evidence type="ECO:0000313" key="9">
    <source>
        <dbReference type="EMBL" id="RGP77378.1"/>
    </source>
</evidence>
<evidence type="ECO:0000256" key="6">
    <source>
        <dbReference type="PIRSR" id="PIRSR602401-1"/>
    </source>
</evidence>
<dbReference type="GO" id="GO:0004497">
    <property type="term" value="F:monooxygenase activity"/>
    <property type="evidence" value="ECO:0007669"/>
    <property type="project" value="UniProtKB-KW"/>
</dbReference>
<keyword evidence="8" id="KW-0472">Membrane</keyword>
<comment type="caution">
    <text evidence="9">The sequence shown here is derived from an EMBL/GenBank/DDBJ whole genome shotgun (WGS) entry which is preliminary data.</text>
</comment>
<dbReference type="OrthoDB" id="3934656at2759"/>
<dbReference type="InterPro" id="IPR002401">
    <property type="entry name" value="Cyt_P450_E_grp-I"/>
</dbReference>
<reference evidence="9 10" key="1">
    <citation type="journal article" date="2018" name="PLoS Pathog.">
        <title>Evolution of structural diversity of trichothecenes, a family of toxins produced by plant pathogenic and entomopathogenic fungi.</title>
        <authorList>
            <person name="Proctor R.H."/>
            <person name="McCormick S.P."/>
            <person name="Kim H.S."/>
            <person name="Cardoza R.E."/>
            <person name="Stanley A.M."/>
            <person name="Lindo L."/>
            <person name="Kelly A."/>
            <person name="Brown D.W."/>
            <person name="Lee T."/>
            <person name="Vaughan M.M."/>
            <person name="Alexander N.J."/>
            <person name="Busman M."/>
            <person name="Gutierrez S."/>
        </authorList>
    </citation>
    <scope>NUCLEOTIDE SEQUENCE [LARGE SCALE GENOMIC DNA]</scope>
    <source>
        <strain evidence="9 10">NRRL 20695</strain>
    </source>
</reference>
<dbReference type="PRINTS" id="PR00463">
    <property type="entry name" value="EP450I"/>
</dbReference>
<feature type="transmembrane region" description="Helical" evidence="8">
    <location>
        <begin position="31"/>
        <end position="51"/>
    </location>
</feature>
<dbReference type="InterPro" id="IPR001128">
    <property type="entry name" value="Cyt_P450"/>
</dbReference>
<evidence type="ECO:0000256" key="3">
    <source>
        <dbReference type="ARBA" id="ARBA00022617"/>
    </source>
</evidence>
<keyword evidence="9" id="KW-0489">Methyltransferase</keyword>
<dbReference type="SUPFAM" id="SSF48264">
    <property type="entry name" value="Cytochrome P450"/>
    <property type="match status" value="1"/>
</dbReference>
<comment type="similarity">
    <text evidence="2 7">Belongs to the cytochrome P450 family.</text>
</comment>
<dbReference type="InterPro" id="IPR050121">
    <property type="entry name" value="Cytochrome_P450_monoxygenase"/>
</dbReference>
<keyword evidence="8" id="KW-1133">Transmembrane helix</keyword>
<evidence type="ECO:0000256" key="4">
    <source>
        <dbReference type="ARBA" id="ARBA00022723"/>
    </source>
</evidence>
<dbReference type="Gene3D" id="1.10.630.10">
    <property type="entry name" value="Cytochrome P450"/>
    <property type="match status" value="1"/>
</dbReference>
<proteinExistence type="inferred from homology"/>
<keyword evidence="3 6" id="KW-0349">Heme</keyword>
<dbReference type="PRINTS" id="PR00385">
    <property type="entry name" value="P450"/>
</dbReference>
<keyword evidence="4 6" id="KW-0479">Metal-binding</keyword>
<dbReference type="AlphaFoldDB" id="A0A395SY26"/>
<comment type="cofactor">
    <cofactor evidence="1 6">
        <name>heme</name>
        <dbReference type="ChEBI" id="CHEBI:30413"/>
    </cofactor>
</comment>
<accession>A0A395SY26</accession>
<sequence>MTTNQSIQTVHLGQPVPDTLRNLFQILSPSFLLLFVVPVGTWWIWILASYFSSPLKKYPGPFLAKFTRLWYMYQVSTGDSHLVLEKLHKKYGPIVRITPHIVDVDIPEIIKTIFNTKDNWLKTPFYHASSALVNGQIVLNLFSQTDPHKHKRERQPIAKFYSTASITALEPHIDKVINQLCRQLEESFVDEPNVGKICDIGQWILFYTWDVVGAVTFSQPIGYLEKGYDFDGTLHNADKAQDYFSIVGTMPFLDRFLDKNPVCHIGPPGFNTITGISVGHLVDRYQGNDKDYHDPGQPDFLDKFIEIKNSKPDEVDDAQIISWLMINMIAGADTTAITIRSALYFGLKHPRCWQRLTKEILEADFGNEVPAYKDVKVLPYTDAIIREALRMLPGVSMTMERYVPKEGFTLPNGDLLPGGTILGMNPYIVARNTSVYGEDATEFRPERWLRYQGESEDDFQKRLLAMNQADLSFGGGSRMCIGKHMGLFQTYKVLARLITRYEIELVDPEKEWKVINSWFPRQEGLRVRLQKRSK</sequence>
<organism evidence="9 10">
    <name type="scientific">Fusarium longipes</name>
    <dbReference type="NCBI Taxonomy" id="694270"/>
    <lineage>
        <taxon>Eukaryota</taxon>
        <taxon>Fungi</taxon>
        <taxon>Dikarya</taxon>
        <taxon>Ascomycota</taxon>
        <taxon>Pezizomycotina</taxon>
        <taxon>Sordariomycetes</taxon>
        <taxon>Hypocreomycetidae</taxon>
        <taxon>Hypocreales</taxon>
        <taxon>Nectriaceae</taxon>
        <taxon>Fusarium</taxon>
    </lineage>
</organism>
<keyword evidence="7" id="KW-0503">Monooxygenase</keyword>
<dbReference type="GO" id="GO:0008168">
    <property type="term" value="F:methyltransferase activity"/>
    <property type="evidence" value="ECO:0007669"/>
    <property type="project" value="UniProtKB-KW"/>
</dbReference>
<protein>
    <submittedName>
        <fullName evidence="9">Pisatin demethylase</fullName>
    </submittedName>
</protein>
<keyword evidence="9" id="KW-0808">Transferase</keyword>
<evidence type="ECO:0000256" key="1">
    <source>
        <dbReference type="ARBA" id="ARBA00001971"/>
    </source>
</evidence>
<keyword evidence="8" id="KW-0812">Transmembrane</keyword>
<evidence type="ECO:0000313" key="10">
    <source>
        <dbReference type="Proteomes" id="UP000266234"/>
    </source>
</evidence>
<dbReference type="GO" id="GO:0016705">
    <property type="term" value="F:oxidoreductase activity, acting on paired donors, with incorporation or reduction of molecular oxygen"/>
    <property type="evidence" value="ECO:0007669"/>
    <property type="project" value="InterPro"/>
</dbReference>
<dbReference type="InterPro" id="IPR017972">
    <property type="entry name" value="Cyt_P450_CS"/>
</dbReference>
<dbReference type="GO" id="GO:0032259">
    <property type="term" value="P:methylation"/>
    <property type="evidence" value="ECO:0007669"/>
    <property type="project" value="UniProtKB-KW"/>
</dbReference>
<evidence type="ECO:0000256" key="7">
    <source>
        <dbReference type="RuleBase" id="RU000461"/>
    </source>
</evidence>
<dbReference type="PANTHER" id="PTHR24305:SF232">
    <property type="entry name" value="P450, PUTATIVE (EUROFUNG)-RELATED"/>
    <property type="match status" value="1"/>
</dbReference>
<keyword evidence="5 6" id="KW-0408">Iron</keyword>
<feature type="binding site" description="axial binding residue" evidence="6">
    <location>
        <position position="480"/>
    </location>
    <ligand>
        <name>heme</name>
        <dbReference type="ChEBI" id="CHEBI:30413"/>
    </ligand>
    <ligandPart>
        <name>Fe</name>
        <dbReference type="ChEBI" id="CHEBI:18248"/>
    </ligandPart>
</feature>
<evidence type="ECO:0000256" key="2">
    <source>
        <dbReference type="ARBA" id="ARBA00010617"/>
    </source>
</evidence>
<dbReference type="CDD" id="cd11060">
    <property type="entry name" value="CYP57A1-like"/>
    <property type="match status" value="1"/>
</dbReference>
<evidence type="ECO:0000256" key="5">
    <source>
        <dbReference type="ARBA" id="ARBA00023004"/>
    </source>
</evidence>
<dbReference type="PROSITE" id="PS00086">
    <property type="entry name" value="CYTOCHROME_P450"/>
    <property type="match status" value="1"/>
</dbReference>
<dbReference type="Pfam" id="PF00067">
    <property type="entry name" value="p450"/>
    <property type="match status" value="1"/>
</dbReference>
<evidence type="ECO:0000256" key="8">
    <source>
        <dbReference type="SAM" id="Phobius"/>
    </source>
</evidence>
<keyword evidence="7" id="KW-0560">Oxidoreductase</keyword>
<dbReference type="GO" id="GO:0020037">
    <property type="term" value="F:heme binding"/>
    <property type="evidence" value="ECO:0007669"/>
    <property type="project" value="InterPro"/>
</dbReference>
<dbReference type="GO" id="GO:0005506">
    <property type="term" value="F:iron ion binding"/>
    <property type="evidence" value="ECO:0007669"/>
    <property type="project" value="InterPro"/>
</dbReference>
<dbReference type="InterPro" id="IPR036396">
    <property type="entry name" value="Cyt_P450_sf"/>
</dbReference>
<keyword evidence="10" id="KW-1185">Reference proteome</keyword>
<dbReference type="STRING" id="694270.A0A395SY26"/>
<dbReference type="EMBL" id="PXOG01000096">
    <property type="protein sequence ID" value="RGP77378.1"/>
    <property type="molecule type" value="Genomic_DNA"/>
</dbReference>